<reference evidence="3 4" key="1">
    <citation type="journal article" date="2012" name="J. Bacteriol.">
        <title>Complete genome sequence of strain 1860, a crenarchaeon of the genus pyrobaculum able to grow with various electron acceptors.</title>
        <authorList>
            <person name="Mardanov A.V."/>
            <person name="Gumerov V.M."/>
            <person name="Slobodkina G.B."/>
            <person name="Beletsky A.V."/>
            <person name="Bonch-Osmolovskaya E.A."/>
            <person name="Ravin N.V."/>
            <person name="Skryabin K.G."/>
        </authorList>
    </citation>
    <scope>NUCLEOTIDE SEQUENCE [LARGE SCALE GENOMIC DNA]</scope>
    <source>
        <strain evidence="3 4">1860</strain>
    </source>
</reference>
<feature type="compositionally biased region" description="Low complexity" evidence="1">
    <location>
        <begin position="17"/>
        <end position="36"/>
    </location>
</feature>
<keyword evidence="2" id="KW-0812">Transmembrane</keyword>
<dbReference type="BioCyc" id="PSP1104324:GJSN-833-MONOMER"/>
<dbReference type="AlphaFoldDB" id="G7VAY4"/>
<keyword evidence="2" id="KW-0472">Membrane</keyword>
<protein>
    <submittedName>
        <fullName evidence="3">Uncharacterized protein</fullName>
    </submittedName>
</protein>
<name>G7VAY4_9CREN</name>
<evidence type="ECO:0000313" key="3">
    <source>
        <dbReference type="EMBL" id="AET32294.1"/>
    </source>
</evidence>
<organism evidence="3 4">
    <name type="scientific">Pyrobaculum ferrireducens</name>
    <dbReference type="NCBI Taxonomy" id="1104324"/>
    <lineage>
        <taxon>Archaea</taxon>
        <taxon>Thermoproteota</taxon>
        <taxon>Thermoprotei</taxon>
        <taxon>Thermoproteales</taxon>
        <taxon>Thermoproteaceae</taxon>
        <taxon>Pyrobaculum</taxon>
    </lineage>
</organism>
<accession>G7VAY4</accession>
<gene>
    <name evidence="3" type="ORF">P186_0852</name>
</gene>
<sequence length="100" mass="11136">MTVVYNGVHRRGETRGAWPSAPISPAAPDGEARPALPACPPTPPAARAVDGEATHIPHRRRLGTGAARRRGSVYQRLYVYNYLFVIFLDYYLWIFVLSVL</sequence>
<proteinExistence type="predicted"/>
<dbReference type="GeneID" id="11595112"/>
<keyword evidence="2" id="KW-1133">Transmembrane helix</keyword>
<dbReference type="KEGG" id="pyr:P186_0852"/>
<evidence type="ECO:0000313" key="4">
    <source>
        <dbReference type="Proteomes" id="UP000005867"/>
    </source>
</evidence>
<evidence type="ECO:0000256" key="1">
    <source>
        <dbReference type="SAM" id="MobiDB-lite"/>
    </source>
</evidence>
<keyword evidence="4" id="KW-1185">Reference proteome</keyword>
<dbReference type="Proteomes" id="UP000005867">
    <property type="component" value="Chromosome"/>
</dbReference>
<dbReference type="RefSeq" id="WP_014288122.1">
    <property type="nucleotide sequence ID" value="NC_016645.1"/>
</dbReference>
<dbReference type="HOGENOM" id="CLU_2299453_0_0_2"/>
<dbReference type="STRING" id="1104324.P186_0852"/>
<feature type="region of interest" description="Disordered" evidence="1">
    <location>
        <begin position="1"/>
        <end position="53"/>
    </location>
</feature>
<feature type="transmembrane region" description="Helical" evidence="2">
    <location>
        <begin position="77"/>
        <end position="96"/>
    </location>
</feature>
<dbReference type="EMBL" id="CP003098">
    <property type="protein sequence ID" value="AET32294.1"/>
    <property type="molecule type" value="Genomic_DNA"/>
</dbReference>
<evidence type="ECO:0000256" key="2">
    <source>
        <dbReference type="SAM" id="Phobius"/>
    </source>
</evidence>